<dbReference type="GO" id="GO:0003677">
    <property type="term" value="F:DNA binding"/>
    <property type="evidence" value="ECO:0007669"/>
    <property type="project" value="UniProtKB-KW"/>
</dbReference>
<dbReference type="InterPro" id="IPR007324">
    <property type="entry name" value="Sugar-bd_dom_put"/>
</dbReference>
<keyword evidence="7" id="KW-1185">Reference proteome</keyword>
<evidence type="ECO:0000256" key="2">
    <source>
        <dbReference type="ARBA" id="ARBA00023015"/>
    </source>
</evidence>
<evidence type="ECO:0000313" key="6">
    <source>
        <dbReference type="EMBL" id="SIQ69065.1"/>
    </source>
</evidence>
<dbReference type="RefSeq" id="WP_211252747.1">
    <property type="nucleotide sequence ID" value="NZ_FTNE01000008.1"/>
</dbReference>
<dbReference type="EMBL" id="FTNE01000008">
    <property type="protein sequence ID" value="SIQ69065.1"/>
    <property type="molecule type" value="Genomic_DNA"/>
</dbReference>
<keyword evidence="4" id="KW-0804">Transcription</keyword>
<accession>A0A8G2CK48</accession>
<evidence type="ECO:0000256" key="4">
    <source>
        <dbReference type="ARBA" id="ARBA00023163"/>
    </source>
</evidence>
<comment type="similarity">
    <text evidence="1">Belongs to the SorC transcriptional regulatory family.</text>
</comment>
<name>A0A8G2CK48_ACIRU</name>
<dbReference type="Gene3D" id="1.10.10.10">
    <property type="entry name" value="Winged helix-like DNA-binding domain superfamily/Winged helix DNA-binding domain"/>
    <property type="match status" value="1"/>
</dbReference>
<dbReference type="PANTHER" id="PTHR34294:SF1">
    <property type="entry name" value="TRANSCRIPTIONAL REGULATOR LSRR"/>
    <property type="match status" value="1"/>
</dbReference>
<dbReference type="InterPro" id="IPR037171">
    <property type="entry name" value="NagB/RpiA_transferase-like"/>
</dbReference>
<sequence length="330" mass="35199">MSWSRPVGASIERSGDADATDLKTRVAWLYFMEGLTQDAVALRLGLTRQRVLKILAAARQDGTVQIRVTTRLTNCVALERRLEAGFGIERAIVIPSPGEPQQLTALLGAVVGAYVSEALQDGMTIGLGWGATLQSSLTSMIARPMRDVTAVSLLGGLTRASGVNPAEFAWRFADLVGAESFLLTAPVFLPDEATRDTLRRHPGIVEVLARAARLDMALLSVGDISPSSTMMRYGLITRDELAEVTRAGAVADVLCQFVDAQGQVLDHPINRRVLAADPASLRGTPGLVLVSGGWAKVPSLLAAIRLLAPRVLITDEIAAEGLLRLTETEA</sequence>
<feature type="domain" description="Sugar-binding" evidence="5">
    <location>
        <begin position="71"/>
        <end position="323"/>
    </location>
</feature>
<evidence type="ECO:0000256" key="1">
    <source>
        <dbReference type="ARBA" id="ARBA00010466"/>
    </source>
</evidence>
<keyword evidence="2" id="KW-0805">Transcription regulation</keyword>
<keyword evidence="3 6" id="KW-0238">DNA-binding</keyword>
<dbReference type="GO" id="GO:0030246">
    <property type="term" value="F:carbohydrate binding"/>
    <property type="evidence" value="ECO:0007669"/>
    <property type="project" value="InterPro"/>
</dbReference>
<reference evidence="6 7" key="1">
    <citation type="submission" date="2017-01" db="EMBL/GenBank/DDBJ databases">
        <authorList>
            <person name="Varghese N."/>
            <person name="Submissions S."/>
        </authorList>
    </citation>
    <scope>NUCLEOTIDE SEQUENCE [LARGE SCALE GENOMIC DNA]</scope>
    <source>
        <strain evidence="6 7">ATCC 35905</strain>
    </source>
</reference>
<protein>
    <submittedName>
        <fullName evidence="6">DNA-binding transcriptional regulator LsrR, DeoR family</fullName>
    </submittedName>
</protein>
<dbReference type="Gene3D" id="3.40.50.1360">
    <property type="match status" value="1"/>
</dbReference>
<dbReference type="PANTHER" id="PTHR34294">
    <property type="entry name" value="TRANSCRIPTIONAL REGULATOR-RELATED"/>
    <property type="match status" value="1"/>
</dbReference>
<dbReference type="InterPro" id="IPR036388">
    <property type="entry name" value="WH-like_DNA-bd_sf"/>
</dbReference>
<dbReference type="SUPFAM" id="SSF100950">
    <property type="entry name" value="NagB/RpiA/CoA transferase-like"/>
    <property type="match status" value="1"/>
</dbReference>
<dbReference type="InterPro" id="IPR051054">
    <property type="entry name" value="SorC_transcr_regulators"/>
</dbReference>
<organism evidence="6 7">
    <name type="scientific">Acidiphilium rubrum</name>
    <dbReference type="NCBI Taxonomy" id="526"/>
    <lineage>
        <taxon>Bacteria</taxon>
        <taxon>Pseudomonadati</taxon>
        <taxon>Pseudomonadota</taxon>
        <taxon>Alphaproteobacteria</taxon>
        <taxon>Acetobacterales</taxon>
        <taxon>Acidocellaceae</taxon>
        <taxon>Acidiphilium</taxon>
    </lineage>
</organism>
<gene>
    <name evidence="6" type="ORF">SAMN05421828_10812</name>
</gene>
<proteinExistence type="inferred from homology"/>
<dbReference type="Proteomes" id="UP000186308">
    <property type="component" value="Unassembled WGS sequence"/>
</dbReference>
<dbReference type="Pfam" id="PF04198">
    <property type="entry name" value="Sugar-bind"/>
    <property type="match status" value="1"/>
</dbReference>
<evidence type="ECO:0000256" key="3">
    <source>
        <dbReference type="ARBA" id="ARBA00023125"/>
    </source>
</evidence>
<dbReference type="AlphaFoldDB" id="A0A8G2CK48"/>
<evidence type="ECO:0000313" key="7">
    <source>
        <dbReference type="Proteomes" id="UP000186308"/>
    </source>
</evidence>
<comment type="caution">
    <text evidence="6">The sequence shown here is derived from an EMBL/GenBank/DDBJ whole genome shotgun (WGS) entry which is preliminary data.</text>
</comment>
<evidence type="ECO:0000259" key="5">
    <source>
        <dbReference type="Pfam" id="PF04198"/>
    </source>
</evidence>